<comment type="caution">
    <text evidence="2">The sequence shown here is derived from an EMBL/GenBank/DDBJ whole genome shotgun (WGS) entry which is preliminary data.</text>
</comment>
<evidence type="ECO:0000313" key="3">
    <source>
        <dbReference type="Proteomes" id="UP001466331"/>
    </source>
</evidence>
<accession>A0ABU9UBU7</accession>
<keyword evidence="3" id="KW-1185">Reference proteome</keyword>
<dbReference type="RefSeq" id="WP_420069579.1">
    <property type="nucleotide sequence ID" value="NZ_JBCHKQ010000002.1"/>
</dbReference>
<proteinExistence type="predicted"/>
<organism evidence="2 3">
    <name type="scientific">Rarispira pelagica</name>
    <dbReference type="NCBI Taxonomy" id="3141764"/>
    <lineage>
        <taxon>Bacteria</taxon>
        <taxon>Pseudomonadati</taxon>
        <taxon>Spirochaetota</taxon>
        <taxon>Spirochaetia</taxon>
        <taxon>Winmispirales</taxon>
        <taxon>Winmispiraceae</taxon>
        <taxon>Rarispira</taxon>
    </lineage>
</organism>
<dbReference type="Proteomes" id="UP001466331">
    <property type="component" value="Unassembled WGS sequence"/>
</dbReference>
<feature type="transmembrane region" description="Helical" evidence="1">
    <location>
        <begin position="170"/>
        <end position="189"/>
    </location>
</feature>
<gene>
    <name evidence="2" type="ORF">WKV44_06225</name>
</gene>
<evidence type="ECO:0008006" key="4">
    <source>
        <dbReference type="Google" id="ProtNLM"/>
    </source>
</evidence>
<dbReference type="EMBL" id="JBCHKQ010000002">
    <property type="protein sequence ID" value="MEM5948133.1"/>
    <property type="molecule type" value="Genomic_DNA"/>
</dbReference>
<feature type="transmembrane region" description="Helical" evidence="1">
    <location>
        <begin position="48"/>
        <end position="66"/>
    </location>
</feature>
<keyword evidence="1" id="KW-0472">Membrane</keyword>
<sequence>MKKKAQYLELISGIGLMITLLMTDSLILKLSFTLTAAILANCSGKRIKPLYFILFITGISFFELLIPRGRIITNIAGLNITQDALASGLKKGLTLTGLIFLSLFAVKKDLPIPGRIGRYFAKVFEYYANLMSRKKTINRHNIVASLDTILTESKQLSTEKESVGTKHIPAAIPVSILTIEIIISITLGISQ</sequence>
<protein>
    <recommendedName>
        <fullName evidence="4">Cobalt transport protein</fullName>
    </recommendedName>
</protein>
<keyword evidence="1" id="KW-1133">Transmembrane helix</keyword>
<reference evidence="2 3" key="1">
    <citation type="submission" date="2024-03" db="EMBL/GenBank/DDBJ databases">
        <title>Ignisphaera cupida sp. nov., a hyperthermophilic hydrolytic archaeon from a hot spring of Kamchatka, and proposal of Ignisphaeraceae fam. nov.</title>
        <authorList>
            <person name="Podosokorskaya O.A."/>
            <person name="Elcheninov A.G."/>
            <person name="Maltseva A.I."/>
            <person name="Zayulina K.S."/>
            <person name="Novikov A."/>
            <person name="Merkel A.Y."/>
        </authorList>
    </citation>
    <scope>NUCLEOTIDE SEQUENCE [LARGE SCALE GENOMIC DNA]</scope>
    <source>
        <strain evidence="2 3">38H-sp</strain>
    </source>
</reference>
<feature type="transmembrane region" description="Helical" evidence="1">
    <location>
        <begin position="7"/>
        <end position="28"/>
    </location>
</feature>
<keyword evidence="1" id="KW-0812">Transmembrane</keyword>
<evidence type="ECO:0000256" key="1">
    <source>
        <dbReference type="SAM" id="Phobius"/>
    </source>
</evidence>
<name>A0ABU9UBU7_9SPIR</name>
<evidence type="ECO:0000313" key="2">
    <source>
        <dbReference type="EMBL" id="MEM5948133.1"/>
    </source>
</evidence>